<keyword evidence="3" id="KW-1185">Reference proteome</keyword>
<dbReference type="AlphaFoldDB" id="A0A194UMN2"/>
<evidence type="ECO:0000313" key="2">
    <source>
        <dbReference type="EMBL" id="KUI52919.1"/>
    </source>
</evidence>
<protein>
    <submittedName>
        <fullName evidence="2">Uncharacterized protein</fullName>
    </submittedName>
</protein>
<feature type="region of interest" description="Disordered" evidence="1">
    <location>
        <begin position="128"/>
        <end position="149"/>
    </location>
</feature>
<accession>A0A194UMN2</accession>
<organism evidence="2 3">
    <name type="scientific">Cytospora mali</name>
    <name type="common">Apple Valsa canker fungus</name>
    <name type="synonym">Valsa mali</name>
    <dbReference type="NCBI Taxonomy" id="578113"/>
    <lineage>
        <taxon>Eukaryota</taxon>
        <taxon>Fungi</taxon>
        <taxon>Dikarya</taxon>
        <taxon>Ascomycota</taxon>
        <taxon>Pezizomycotina</taxon>
        <taxon>Sordariomycetes</taxon>
        <taxon>Sordariomycetidae</taxon>
        <taxon>Diaporthales</taxon>
        <taxon>Cytosporaceae</taxon>
        <taxon>Cytospora</taxon>
    </lineage>
</organism>
<proteinExistence type="predicted"/>
<evidence type="ECO:0000256" key="1">
    <source>
        <dbReference type="SAM" id="MobiDB-lite"/>
    </source>
</evidence>
<dbReference type="Proteomes" id="UP000078576">
    <property type="component" value="Unassembled WGS sequence"/>
</dbReference>
<feature type="compositionally biased region" description="Acidic residues" evidence="1">
    <location>
        <begin position="76"/>
        <end position="97"/>
    </location>
</feature>
<feature type="compositionally biased region" description="Basic residues" evidence="1">
    <location>
        <begin position="132"/>
        <end position="144"/>
    </location>
</feature>
<dbReference type="EMBL" id="KN714667">
    <property type="protein sequence ID" value="KUI52919.1"/>
    <property type="molecule type" value="Genomic_DNA"/>
</dbReference>
<sequence length="229" mass="26026">MAQIERYNFTNTFNTIHKRASLPGTSPLFVGSFDDNMLCHGPQFVKPIDTSFITTHISTFSKRSSFTSSPISEINTTDDEESAVLGDDEDEYSEDELPPSPKRRHSGAMSISEEELPFCYDREALRKETAAHRARQHQHHHHHNTTGAAEPLKQQQRQRAGTFAAHEQWDAEVDGPSMALWVPEQQSGAEYKRRRTEKTAPSSSLHRREVPPHHHVSHIEGAMMCLWEA</sequence>
<evidence type="ECO:0000313" key="3">
    <source>
        <dbReference type="Proteomes" id="UP000078576"/>
    </source>
</evidence>
<gene>
    <name evidence="2" type="ORF">VP1G_00448</name>
</gene>
<feature type="region of interest" description="Disordered" evidence="1">
    <location>
        <begin position="185"/>
        <end position="214"/>
    </location>
</feature>
<name>A0A194UMN2_CYTMA</name>
<reference evidence="3" key="1">
    <citation type="submission" date="2014-12" db="EMBL/GenBank/DDBJ databases">
        <title>Genome Sequence of Valsa Canker Pathogens Uncovers a Specific Adaption of Colonization on Woody Bark.</title>
        <authorList>
            <person name="Yin Z."/>
            <person name="Liu H."/>
            <person name="Gao X."/>
            <person name="Li Z."/>
            <person name="Song N."/>
            <person name="Ke X."/>
            <person name="Dai Q."/>
            <person name="Wu Y."/>
            <person name="Sun Y."/>
            <person name="Xu J.-R."/>
            <person name="Kang Z.K."/>
            <person name="Wang L."/>
            <person name="Huang L."/>
        </authorList>
    </citation>
    <scope>NUCLEOTIDE SEQUENCE [LARGE SCALE GENOMIC DNA]</scope>
    <source>
        <strain evidence="3">SXYL134</strain>
    </source>
</reference>
<dbReference type="OrthoDB" id="5202091at2759"/>
<feature type="region of interest" description="Disordered" evidence="1">
    <location>
        <begin position="64"/>
        <end position="110"/>
    </location>
</feature>